<dbReference type="AlphaFoldDB" id="A0AAN6SUA4"/>
<keyword evidence="4" id="KW-1185">Reference proteome</keyword>
<protein>
    <submittedName>
        <fullName evidence="3">Uncharacterized protein</fullName>
    </submittedName>
</protein>
<feature type="compositionally biased region" description="Low complexity" evidence="1">
    <location>
        <begin position="156"/>
        <end position="166"/>
    </location>
</feature>
<organism evidence="3 4">
    <name type="scientific">Parachaetomium inaequale</name>
    <dbReference type="NCBI Taxonomy" id="2588326"/>
    <lineage>
        <taxon>Eukaryota</taxon>
        <taxon>Fungi</taxon>
        <taxon>Dikarya</taxon>
        <taxon>Ascomycota</taxon>
        <taxon>Pezizomycotina</taxon>
        <taxon>Sordariomycetes</taxon>
        <taxon>Sordariomycetidae</taxon>
        <taxon>Sordariales</taxon>
        <taxon>Chaetomiaceae</taxon>
        <taxon>Parachaetomium</taxon>
    </lineage>
</organism>
<name>A0AAN6SUA4_9PEZI</name>
<dbReference type="EMBL" id="MU854342">
    <property type="protein sequence ID" value="KAK4042338.1"/>
    <property type="molecule type" value="Genomic_DNA"/>
</dbReference>
<gene>
    <name evidence="3" type="ORF">C8A01DRAFT_44596</name>
</gene>
<reference evidence="4" key="1">
    <citation type="journal article" date="2023" name="Mol. Phylogenet. Evol.">
        <title>Genome-scale phylogeny and comparative genomics of the fungal order Sordariales.</title>
        <authorList>
            <person name="Hensen N."/>
            <person name="Bonometti L."/>
            <person name="Westerberg I."/>
            <person name="Brannstrom I.O."/>
            <person name="Guillou S."/>
            <person name="Cros-Aarteil S."/>
            <person name="Calhoun S."/>
            <person name="Haridas S."/>
            <person name="Kuo A."/>
            <person name="Mondo S."/>
            <person name="Pangilinan J."/>
            <person name="Riley R."/>
            <person name="LaButti K."/>
            <person name="Andreopoulos B."/>
            <person name="Lipzen A."/>
            <person name="Chen C."/>
            <person name="Yan M."/>
            <person name="Daum C."/>
            <person name="Ng V."/>
            <person name="Clum A."/>
            <person name="Steindorff A."/>
            <person name="Ohm R.A."/>
            <person name="Martin F."/>
            <person name="Silar P."/>
            <person name="Natvig D.O."/>
            <person name="Lalanne C."/>
            <person name="Gautier V."/>
            <person name="Ament-Velasquez S.L."/>
            <person name="Kruys A."/>
            <person name="Hutchinson M.I."/>
            <person name="Powell A.J."/>
            <person name="Barry K."/>
            <person name="Miller A.N."/>
            <person name="Grigoriev I.V."/>
            <person name="Debuchy R."/>
            <person name="Gladieux P."/>
            <person name="Hiltunen Thoren M."/>
            <person name="Johannesson H."/>
        </authorList>
    </citation>
    <scope>NUCLEOTIDE SEQUENCE [LARGE SCALE GENOMIC DNA]</scope>
    <source>
        <strain evidence="4">CBS 284.82</strain>
    </source>
</reference>
<feature type="region of interest" description="Disordered" evidence="1">
    <location>
        <begin position="493"/>
        <end position="531"/>
    </location>
</feature>
<feature type="transmembrane region" description="Helical" evidence="2">
    <location>
        <begin position="243"/>
        <end position="264"/>
    </location>
</feature>
<dbReference type="Proteomes" id="UP001303115">
    <property type="component" value="Unassembled WGS sequence"/>
</dbReference>
<feature type="compositionally biased region" description="Basic residues" evidence="1">
    <location>
        <begin position="202"/>
        <end position="211"/>
    </location>
</feature>
<feature type="transmembrane region" description="Helical" evidence="2">
    <location>
        <begin position="346"/>
        <end position="363"/>
    </location>
</feature>
<feature type="transmembrane region" description="Helical" evidence="2">
    <location>
        <begin position="369"/>
        <end position="390"/>
    </location>
</feature>
<evidence type="ECO:0000256" key="2">
    <source>
        <dbReference type="SAM" id="Phobius"/>
    </source>
</evidence>
<evidence type="ECO:0000313" key="4">
    <source>
        <dbReference type="Proteomes" id="UP001303115"/>
    </source>
</evidence>
<accession>A0AAN6SUA4</accession>
<keyword evidence="2" id="KW-0472">Membrane</keyword>
<evidence type="ECO:0000256" key="1">
    <source>
        <dbReference type="SAM" id="MobiDB-lite"/>
    </source>
</evidence>
<keyword evidence="2" id="KW-0812">Transmembrane</keyword>
<comment type="caution">
    <text evidence="3">The sequence shown here is derived from an EMBL/GenBank/DDBJ whole genome shotgun (WGS) entry which is preliminary data.</text>
</comment>
<proteinExistence type="predicted"/>
<evidence type="ECO:0000313" key="3">
    <source>
        <dbReference type="EMBL" id="KAK4042338.1"/>
    </source>
</evidence>
<keyword evidence="2" id="KW-1133">Transmembrane helix</keyword>
<sequence length="531" mass="58887">MSAEEDGPTGALAWFPWGRQELPGWRFDVITLLAIIGESSVAEHAQTLTASSLCLLPRIIPAPQALLRPARPQRLPEVTAKMAGVYGGVVLDTVGFFANIMHPLEDLKPFAFRVLEIRHARLAGRRPGAVSPVESGERKGWMKRLGGLCGRRKGAASDTTAATAGEGEAGGKDGKQVKNKQSVHFTDPERGLPAPSEEPPHHPHHHHLRRRTNTEKFTDMLTNPTMVNSEERYTVPPAYYSPVHVLSIFSFLLTIAIIVAAAIWEDGTAILATVLISLAGTVVCYASWWRPILMNRRTTNKVPRGDVVIRTREGAFVLVRCTEEVARELYSGTEECRYLSNKFHRVFMGLGMVLLMVSVVLLGNCGWNSQVFIGGSYILLNGLYWVLGLLPARYFWDLGRYDVEDVTPADAARAHETTDPADPREGTPSFTRTLWYAVRETKHGAWVERSGALPGTDEWKGWLKEAVDEAWKDNRGWEAVRRKNEIMKDALDAGSATSLKHPADEAEQRAPLLEVQVPRRRDTQGQGSSTF</sequence>
<feature type="region of interest" description="Disordered" evidence="1">
    <location>
        <begin position="152"/>
        <end position="213"/>
    </location>
</feature>
<feature type="transmembrane region" description="Helical" evidence="2">
    <location>
        <begin position="270"/>
        <end position="288"/>
    </location>
</feature>